<name>Q7UVD3_RHOBA</name>
<keyword evidence="3" id="KW-1185">Reference proteome</keyword>
<dbReference type="EnsemblBacteria" id="CAD72792">
    <property type="protein sequence ID" value="CAD72792"/>
    <property type="gene ID" value="RB2708"/>
</dbReference>
<evidence type="ECO:0000313" key="3">
    <source>
        <dbReference type="Proteomes" id="UP000001025"/>
    </source>
</evidence>
<feature type="region of interest" description="Disordered" evidence="1">
    <location>
        <begin position="38"/>
        <end position="59"/>
    </location>
</feature>
<evidence type="ECO:0000256" key="1">
    <source>
        <dbReference type="SAM" id="MobiDB-lite"/>
    </source>
</evidence>
<reference evidence="2 3" key="1">
    <citation type="journal article" date="2003" name="Proc. Natl. Acad. Sci. U.S.A.">
        <title>Complete genome sequence of the marine planctomycete Pirellula sp. strain 1.</title>
        <authorList>
            <person name="Gloeckner F.O."/>
            <person name="Kube M."/>
            <person name="Bauer M."/>
            <person name="Teeling H."/>
            <person name="Lombardot T."/>
            <person name="Ludwig W."/>
            <person name="Gade D."/>
            <person name="Beck A."/>
            <person name="Borzym K."/>
            <person name="Heitmann K."/>
            <person name="Rabus R."/>
            <person name="Schlesner H."/>
            <person name="Amann R."/>
            <person name="Reinhardt R."/>
        </authorList>
    </citation>
    <scope>NUCLEOTIDE SEQUENCE [LARGE SCALE GENOMIC DNA]</scope>
    <source>
        <strain evidence="3">DSM 10527 / NCIMB 13988 / SH1</strain>
    </source>
</reference>
<dbReference type="InParanoid" id="Q7UVD3"/>
<proteinExistence type="predicted"/>
<dbReference type="Proteomes" id="UP000001025">
    <property type="component" value="Chromosome"/>
</dbReference>
<sequence>MKAIFGENDNKLVTWRQTGSKHELRSLPTSLAEPFDSRRLTAGAAPKRLDPAYPDALTL</sequence>
<evidence type="ECO:0000313" key="2">
    <source>
        <dbReference type="EMBL" id="CAD72792.1"/>
    </source>
</evidence>
<protein>
    <submittedName>
        <fullName evidence="2">Uncharacterized protein</fullName>
    </submittedName>
</protein>
<dbReference type="AlphaFoldDB" id="Q7UVD3"/>
<accession>Q7UVD3</accession>
<dbReference type="KEGG" id="rba:RB2708"/>
<dbReference type="HOGENOM" id="CLU_2957604_0_0_0"/>
<gene>
    <name evidence="2" type="ordered locus">RB2708</name>
</gene>
<organism evidence="2 3">
    <name type="scientific">Rhodopirellula baltica (strain DSM 10527 / NCIMB 13988 / SH1)</name>
    <dbReference type="NCBI Taxonomy" id="243090"/>
    <lineage>
        <taxon>Bacteria</taxon>
        <taxon>Pseudomonadati</taxon>
        <taxon>Planctomycetota</taxon>
        <taxon>Planctomycetia</taxon>
        <taxon>Pirellulales</taxon>
        <taxon>Pirellulaceae</taxon>
        <taxon>Rhodopirellula</taxon>
    </lineage>
</organism>
<dbReference type="EMBL" id="BX294137">
    <property type="protein sequence ID" value="CAD72792.1"/>
    <property type="molecule type" value="Genomic_DNA"/>
</dbReference>